<evidence type="ECO:0000313" key="2">
    <source>
        <dbReference type="Proteomes" id="UP001314205"/>
    </source>
</evidence>
<protein>
    <recommendedName>
        <fullName evidence="3">Transposase</fullName>
    </recommendedName>
</protein>
<dbReference type="InterPro" id="IPR036397">
    <property type="entry name" value="RNaseH_sf"/>
</dbReference>
<accession>A0AAV1LVQ4</accession>
<reference evidence="1 2" key="1">
    <citation type="submission" date="2023-11" db="EMBL/GenBank/DDBJ databases">
        <authorList>
            <person name="Hedman E."/>
            <person name="Englund M."/>
            <person name="Stromberg M."/>
            <person name="Nyberg Akerstrom W."/>
            <person name="Nylinder S."/>
            <person name="Jareborg N."/>
            <person name="Kallberg Y."/>
            <person name="Kronander E."/>
        </authorList>
    </citation>
    <scope>NUCLEOTIDE SEQUENCE [LARGE SCALE GENOMIC DNA]</scope>
</reference>
<evidence type="ECO:0000313" key="1">
    <source>
        <dbReference type="EMBL" id="CAK1599114.1"/>
    </source>
</evidence>
<comment type="caution">
    <text evidence="1">The sequence shown here is derived from an EMBL/GenBank/DDBJ whole genome shotgun (WGS) entry which is preliminary data.</text>
</comment>
<dbReference type="InterPro" id="IPR052709">
    <property type="entry name" value="Transposase-MT_Hybrid"/>
</dbReference>
<keyword evidence="2" id="KW-1185">Reference proteome</keyword>
<dbReference type="GO" id="GO:0003676">
    <property type="term" value="F:nucleic acid binding"/>
    <property type="evidence" value="ECO:0007669"/>
    <property type="project" value="InterPro"/>
</dbReference>
<dbReference type="AlphaFoldDB" id="A0AAV1LVQ4"/>
<proteinExistence type="predicted"/>
<organism evidence="1 2">
    <name type="scientific">Parnassius mnemosyne</name>
    <name type="common">clouded apollo</name>
    <dbReference type="NCBI Taxonomy" id="213953"/>
    <lineage>
        <taxon>Eukaryota</taxon>
        <taxon>Metazoa</taxon>
        <taxon>Ecdysozoa</taxon>
        <taxon>Arthropoda</taxon>
        <taxon>Hexapoda</taxon>
        <taxon>Insecta</taxon>
        <taxon>Pterygota</taxon>
        <taxon>Neoptera</taxon>
        <taxon>Endopterygota</taxon>
        <taxon>Lepidoptera</taxon>
        <taxon>Glossata</taxon>
        <taxon>Ditrysia</taxon>
        <taxon>Papilionoidea</taxon>
        <taxon>Papilionidae</taxon>
        <taxon>Parnassiinae</taxon>
        <taxon>Parnassini</taxon>
        <taxon>Parnassius</taxon>
        <taxon>Driopa</taxon>
    </lineage>
</organism>
<dbReference type="PANTHER" id="PTHR46060:SF1">
    <property type="entry name" value="MARINER MOS1 TRANSPOSASE-LIKE PROTEIN"/>
    <property type="match status" value="1"/>
</dbReference>
<evidence type="ECO:0008006" key="3">
    <source>
        <dbReference type="Google" id="ProtNLM"/>
    </source>
</evidence>
<dbReference type="Proteomes" id="UP001314205">
    <property type="component" value="Unassembled WGS sequence"/>
</dbReference>
<dbReference type="Gene3D" id="3.30.420.10">
    <property type="entry name" value="Ribonuclease H-like superfamily/Ribonuclease H"/>
    <property type="match status" value="1"/>
</dbReference>
<dbReference type="EMBL" id="CAVLGL010000104">
    <property type="protein sequence ID" value="CAK1599114.1"/>
    <property type="molecule type" value="Genomic_DNA"/>
</dbReference>
<dbReference type="PANTHER" id="PTHR46060">
    <property type="entry name" value="MARINER MOS1 TRANSPOSASE-LIKE PROTEIN"/>
    <property type="match status" value="1"/>
</dbReference>
<gene>
    <name evidence="1" type="ORF">PARMNEM_LOCUS18024</name>
</gene>
<sequence>MVQRLNGGDLNAVFDILTCDESWIYYYDPDTKRQFAVWVFPSEEMPTKLKRVRSVGEKMVASFFGRTGHYATIILEDLKTVTAEWYTNNCLPVVLEKVRKKRHRSRILLHHDNAASHIAKQTIDYLATSDVELLGGHPPYSPNLAIFIYFRN</sequence>
<name>A0AAV1LVQ4_9NEOP</name>